<evidence type="ECO:0000259" key="5">
    <source>
        <dbReference type="PROSITE" id="PS50931"/>
    </source>
</evidence>
<feature type="domain" description="HTH lysR-type" evidence="5">
    <location>
        <begin position="1"/>
        <end position="58"/>
    </location>
</feature>
<keyword evidence="3" id="KW-0238">DNA-binding</keyword>
<sequence length="302" mass="32963">MDHTALRAFAAVAREGSLSRAAQRLHLTQPALSLQLKALQTRLGVRLFERTPRGMRLTPDGAALLPLADRVLAAQREFDGAAQRLRQQVRGELAIGTILDPEFTRLGAFLRELVETAPFLQTALRQGMSGEVLQRLDAGEHDVGFYLGDPDQDRGTAGRYRVRTLTPFTYRVLAPAGWGPQVQGRGWAELAALPWIETPPESAHHRLLRRTLQPLGLQVRRVALVDQEASMLDLVRSGVGLSLVRDAVAIREVQARGLVVADRVALGCVLSFVSLAERQGEPAIEAAWTALDRVWGGAEGGV</sequence>
<dbReference type="GO" id="GO:0000976">
    <property type="term" value="F:transcription cis-regulatory region binding"/>
    <property type="evidence" value="ECO:0007669"/>
    <property type="project" value="TreeGrafter"/>
</dbReference>
<keyword evidence="7" id="KW-1185">Reference proteome</keyword>
<dbReference type="GO" id="GO:0003700">
    <property type="term" value="F:DNA-binding transcription factor activity"/>
    <property type="evidence" value="ECO:0007669"/>
    <property type="project" value="InterPro"/>
</dbReference>
<dbReference type="InterPro" id="IPR036388">
    <property type="entry name" value="WH-like_DNA-bd_sf"/>
</dbReference>
<dbReference type="InterPro" id="IPR005119">
    <property type="entry name" value="LysR_subst-bd"/>
</dbReference>
<comment type="similarity">
    <text evidence="1">Belongs to the LysR transcriptional regulatory family.</text>
</comment>
<dbReference type="Gene3D" id="1.10.10.10">
    <property type="entry name" value="Winged helix-like DNA-binding domain superfamily/Winged helix DNA-binding domain"/>
    <property type="match status" value="1"/>
</dbReference>
<protein>
    <submittedName>
        <fullName evidence="6">LysR family transcriptional regulator</fullName>
    </submittedName>
</protein>
<dbReference type="Proteomes" id="UP000091969">
    <property type="component" value="Unassembled WGS sequence"/>
</dbReference>
<accession>A0A1A6DVU1</accession>
<dbReference type="AlphaFoldDB" id="A0A1A6DVU1"/>
<dbReference type="SUPFAM" id="SSF46785">
    <property type="entry name" value="Winged helix' DNA-binding domain"/>
    <property type="match status" value="1"/>
</dbReference>
<comment type="caution">
    <text evidence="6">The sequence shown here is derived from an EMBL/GenBank/DDBJ whole genome shotgun (WGS) entry which is preliminary data.</text>
</comment>
<keyword evidence="2" id="KW-0805">Transcription regulation</keyword>
<reference evidence="6 7" key="1">
    <citation type="submission" date="2016-06" db="EMBL/GenBank/DDBJ databases">
        <title>Genome sequence of Tepidimonas fonticaldi PL17.</title>
        <authorList>
            <person name="Pinnaka A.K."/>
        </authorList>
    </citation>
    <scope>NUCLEOTIDE SEQUENCE [LARGE SCALE GENOMIC DNA]</scope>
    <source>
        <strain evidence="6 7">PL17</strain>
    </source>
</reference>
<dbReference type="Gene3D" id="3.40.190.10">
    <property type="entry name" value="Periplasmic binding protein-like II"/>
    <property type="match status" value="2"/>
</dbReference>
<gene>
    <name evidence="6" type="ORF">A9O67_02210</name>
</gene>
<evidence type="ECO:0000256" key="4">
    <source>
        <dbReference type="ARBA" id="ARBA00023163"/>
    </source>
</evidence>
<evidence type="ECO:0000256" key="2">
    <source>
        <dbReference type="ARBA" id="ARBA00023015"/>
    </source>
</evidence>
<dbReference type="PROSITE" id="PS50931">
    <property type="entry name" value="HTH_LYSR"/>
    <property type="match status" value="1"/>
</dbReference>
<evidence type="ECO:0000256" key="3">
    <source>
        <dbReference type="ARBA" id="ARBA00023125"/>
    </source>
</evidence>
<keyword evidence="4" id="KW-0804">Transcription</keyword>
<dbReference type="EMBL" id="LZDH01000045">
    <property type="protein sequence ID" value="OBS31042.1"/>
    <property type="molecule type" value="Genomic_DNA"/>
</dbReference>
<dbReference type="Pfam" id="PF03466">
    <property type="entry name" value="LysR_substrate"/>
    <property type="match status" value="1"/>
</dbReference>
<dbReference type="STRING" id="1101373.A9O67_02210"/>
<evidence type="ECO:0000313" key="6">
    <source>
        <dbReference type="EMBL" id="OBS31042.1"/>
    </source>
</evidence>
<dbReference type="Pfam" id="PF00126">
    <property type="entry name" value="HTH_1"/>
    <property type="match status" value="1"/>
</dbReference>
<dbReference type="PANTHER" id="PTHR30126">
    <property type="entry name" value="HTH-TYPE TRANSCRIPTIONAL REGULATOR"/>
    <property type="match status" value="1"/>
</dbReference>
<organism evidence="6 7">
    <name type="scientific">Tepidimonas fonticaldi</name>
    <dbReference type="NCBI Taxonomy" id="1101373"/>
    <lineage>
        <taxon>Bacteria</taxon>
        <taxon>Pseudomonadati</taxon>
        <taxon>Pseudomonadota</taxon>
        <taxon>Betaproteobacteria</taxon>
        <taxon>Burkholderiales</taxon>
        <taxon>Tepidimonas</taxon>
    </lineage>
</organism>
<dbReference type="CDD" id="cd05466">
    <property type="entry name" value="PBP2_LTTR_substrate"/>
    <property type="match status" value="1"/>
</dbReference>
<name>A0A1A6DVU1_9BURK</name>
<dbReference type="FunFam" id="1.10.10.10:FF:000001">
    <property type="entry name" value="LysR family transcriptional regulator"/>
    <property type="match status" value="1"/>
</dbReference>
<dbReference type="RefSeq" id="WP_068607697.1">
    <property type="nucleotide sequence ID" value="NZ_LZDH01000045.1"/>
</dbReference>
<dbReference type="InterPro" id="IPR000847">
    <property type="entry name" value="LysR_HTH_N"/>
</dbReference>
<evidence type="ECO:0000256" key="1">
    <source>
        <dbReference type="ARBA" id="ARBA00009437"/>
    </source>
</evidence>
<proteinExistence type="inferred from homology"/>
<evidence type="ECO:0000313" key="7">
    <source>
        <dbReference type="Proteomes" id="UP000091969"/>
    </source>
</evidence>
<dbReference type="PANTHER" id="PTHR30126:SF40">
    <property type="entry name" value="HTH-TYPE TRANSCRIPTIONAL REGULATOR GLTR"/>
    <property type="match status" value="1"/>
</dbReference>
<dbReference type="PRINTS" id="PR00039">
    <property type="entry name" value="HTHLYSR"/>
</dbReference>
<dbReference type="OrthoDB" id="9803735at2"/>
<dbReference type="SUPFAM" id="SSF53850">
    <property type="entry name" value="Periplasmic binding protein-like II"/>
    <property type="match status" value="1"/>
</dbReference>
<dbReference type="InterPro" id="IPR036390">
    <property type="entry name" value="WH_DNA-bd_sf"/>
</dbReference>